<comment type="caution">
    <text evidence="2">The sequence shown here is derived from an EMBL/GenBank/DDBJ whole genome shotgun (WGS) entry which is preliminary data.</text>
</comment>
<feature type="domain" description="Beta-lactamase-related" evidence="1">
    <location>
        <begin position="57"/>
        <end position="288"/>
    </location>
</feature>
<organism evidence="2">
    <name type="scientific">marine sediment metagenome</name>
    <dbReference type="NCBI Taxonomy" id="412755"/>
    <lineage>
        <taxon>unclassified sequences</taxon>
        <taxon>metagenomes</taxon>
        <taxon>ecological metagenomes</taxon>
    </lineage>
</organism>
<dbReference type="InterPro" id="IPR050491">
    <property type="entry name" value="AmpC-like"/>
</dbReference>
<dbReference type="PANTHER" id="PTHR46825:SF9">
    <property type="entry name" value="BETA-LACTAMASE-RELATED DOMAIN-CONTAINING PROTEIN"/>
    <property type="match status" value="1"/>
</dbReference>
<sequence>MKIGKANIYLLSFVLSFFLFASTQAVTAQTNDVRKPEVPVEVLTEGLKNAAEVEAFFDNLVPRLMEKHHVPGVAISLVKDGKQLFARGYGYANLDTGEPVRAEETLFRIASISKLFTWIAVMQQVEEGKIDLDTDVNKYLKKFNIPDTFPGQPVTMRHLMTHTAGFDDHIEPRIYSKDPSDLEPLGTFLKRTWPPRIRPPGEIAVYSNYGTCLATLIVEEVSGMTFEDYIEERILQPLQMNRTTIAQPLPDRLASDMSLGYVYEKDSYVPQEFELIRLAPAGAVSTTATRANSG</sequence>
<dbReference type="Pfam" id="PF00144">
    <property type="entry name" value="Beta-lactamase"/>
    <property type="match status" value="1"/>
</dbReference>
<dbReference type="PANTHER" id="PTHR46825">
    <property type="entry name" value="D-ALANYL-D-ALANINE-CARBOXYPEPTIDASE/ENDOPEPTIDASE AMPH"/>
    <property type="match status" value="1"/>
</dbReference>
<evidence type="ECO:0000259" key="1">
    <source>
        <dbReference type="Pfam" id="PF00144"/>
    </source>
</evidence>
<dbReference type="AlphaFoldDB" id="X0SU74"/>
<dbReference type="EMBL" id="BARS01007547">
    <property type="protein sequence ID" value="GAF67370.1"/>
    <property type="molecule type" value="Genomic_DNA"/>
</dbReference>
<feature type="non-terminal residue" evidence="2">
    <location>
        <position position="294"/>
    </location>
</feature>
<accession>X0SU74</accession>
<dbReference type="InterPro" id="IPR012338">
    <property type="entry name" value="Beta-lactam/transpept-like"/>
</dbReference>
<name>X0SU74_9ZZZZ</name>
<gene>
    <name evidence="2" type="ORF">S01H1_14503</name>
</gene>
<dbReference type="SUPFAM" id="SSF56601">
    <property type="entry name" value="beta-lactamase/transpeptidase-like"/>
    <property type="match status" value="1"/>
</dbReference>
<dbReference type="InterPro" id="IPR001466">
    <property type="entry name" value="Beta-lactam-related"/>
</dbReference>
<reference evidence="2" key="1">
    <citation type="journal article" date="2014" name="Front. Microbiol.">
        <title>High frequency of phylogenetically diverse reductive dehalogenase-homologous genes in deep subseafloor sedimentary metagenomes.</title>
        <authorList>
            <person name="Kawai M."/>
            <person name="Futagami T."/>
            <person name="Toyoda A."/>
            <person name="Takaki Y."/>
            <person name="Nishi S."/>
            <person name="Hori S."/>
            <person name="Arai W."/>
            <person name="Tsubouchi T."/>
            <person name="Morono Y."/>
            <person name="Uchiyama I."/>
            <person name="Ito T."/>
            <person name="Fujiyama A."/>
            <person name="Inagaki F."/>
            <person name="Takami H."/>
        </authorList>
    </citation>
    <scope>NUCLEOTIDE SEQUENCE</scope>
    <source>
        <strain evidence="2">Expedition CK06-06</strain>
    </source>
</reference>
<dbReference type="Gene3D" id="3.40.710.10">
    <property type="entry name" value="DD-peptidase/beta-lactamase superfamily"/>
    <property type="match status" value="1"/>
</dbReference>
<proteinExistence type="predicted"/>
<evidence type="ECO:0000313" key="2">
    <source>
        <dbReference type="EMBL" id="GAF67370.1"/>
    </source>
</evidence>
<protein>
    <recommendedName>
        <fullName evidence="1">Beta-lactamase-related domain-containing protein</fullName>
    </recommendedName>
</protein>